<evidence type="ECO:0000313" key="2">
    <source>
        <dbReference type="Proteomes" id="UP000887565"/>
    </source>
</evidence>
<dbReference type="GO" id="GO:0016684">
    <property type="term" value="F:oxidoreductase activity, acting on peroxide as acceptor"/>
    <property type="evidence" value="ECO:0007669"/>
    <property type="project" value="TreeGrafter"/>
</dbReference>
<dbReference type="PANTHER" id="PTHR12474">
    <property type="entry name" value="P53 REGULATED PA26 NUCLEAR PROTEIN SESTRIN"/>
    <property type="match status" value="1"/>
</dbReference>
<name>A0A915K357_ROMCU</name>
<dbReference type="InterPro" id="IPR006730">
    <property type="entry name" value="Sestrin"/>
</dbReference>
<dbReference type="GO" id="GO:1901031">
    <property type="term" value="P:regulation of response to reactive oxygen species"/>
    <property type="evidence" value="ECO:0007669"/>
    <property type="project" value="InterPro"/>
</dbReference>
<dbReference type="GO" id="GO:1990253">
    <property type="term" value="P:cellular response to leucine starvation"/>
    <property type="evidence" value="ECO:0007669"/>
    <property type="project" value="TreeGrafter"/>
</dbReference>
<dbReference type="GO" id="GO:0005634">
    <property type="term" value="C:nucleus"/>
    <property type="evidence" value="ECO:0007669"/>
    <property type="project" value="InterPro"/>
</dbReference>
<dbReference type="PANTHER" id="PTHR12474:SF0">
    <property type="entry name" value="SESTRIN HOMOLOG"/>
    <property type="match status" value="1"/>
</dbReference>
<sequence>MGPESWLDGLHNASQKIRDLDTANRLLAHRPWLLQLSHLKSLASAPNNWSICEMVQGALILSHTHALCSFVNGCGIKAACDPETTTIPKRVLSPSNHHHSENGDNLSRDLSVVSQGNDNVHRSAENSISRASGAIKNSPNGQRRSLTSVKTESSPTNKGVDSLPIINRVASISADSSFTSSSTSFIKRAGAVLTKCKSFSSCVENRNEKMDNGTTDDDNVEKLVACLQVLNEAGVAERSQEDKLKLFIDVNSQNFELFDIVKEVEEQRHLNSKDHPFSLFTEEPNFTYTDFFKKADGVTTPTFTIHEYSWGDQGYSVVSELYCEISNVIDDKFRVIQDLTYHTMGGHKNVDTTKYRTAIWNYIQSLFGIRHDDYDYSEINKLLSRTMKSYIKILCCCPERMKDSLRNNVMIDFLMSEKIHVNLMIFEARFQAEILYFLRTVLRLLT</sequence>
<evidence type="ECO:0000313" key="3">
    <source>
        <dbReference type="WBParaSite" id="nRc.2.0.1.t33136-RA"/>
    </source>
</evidence>
<dbReference type="GO" id="GO:0070728">
    <property type="term" value="F:L-leucine binding"/>
    <property type="evidence" value="ECO:0007669"/>
    <property type="project" value="TreeGrafter"/>
</dbReference>
<dbReference type="OMA" id="CLREGIH"/>
<protein>
    <submittedName>
        <fullName evidence="3">Uncharacterized protein</fullName>
    </submittedName>
</protein>
<proteinExistence type="predicted"/>
<dbReference type="GO" id="GO:0071233">
    <property type="term" value="P:cellular response to L-leucine"/>
    <property type="evidence" value="ECO:0007669"/>
    <property type="project" value="TreeGrafter"/>
</dbReference>
<dbReference type="AlphaFoldDB" id="A0A915K357"/>
<dbReference type="Pfam" id="PF04636">
    <property type="entry name" value="PA26"/>
    <property type="match status" value="1"/>
</dbReference>
<dbReference type="Proteomes" id="UP000887565">
    <property type="component" value="Unplaced"/>
</dbReference>
<feature type="region of interest" description="Disordered" evidence="1">
    <location>
        <begin position="88"/>
        <end position="160"/>
    </location>
</feature>
<reference evidence="3" key="1">
    <citation type="submission" date="2022-11" db="UniProtKB">
        <authorList>
            <consortium name="WormBaseParasite"/>
        </authorList>
    </citation>
    <scope>IDENTIFICATION</scope>
</reference>
<dbReference type="GO" id="GO:1904262">
    <property type="term" value="P:negative regulation of TORC1 signaling"/>
    <property type="evidence" value="ECO:0007669"/>
    <property type="project" value="TreeGrafter"/>
</dbReference>
<evidence type="ECO:0000256" key="1">
    <source>
        <dbReference type="SAM" id="MobiDB-lite"/>
    </source>
</evidence>
<accession>A0A915K357</accession>
<keyword evidence="2" id="KW-1185">Reference proteome</keyword>
<organism evidence="2 3">
    <name type="scientific">Romanomermis culicivorax</name>
    <name type="common">Nematode worm</name>
    <dbReference type="NCBI Taxonomy" id="13658"/>
    <lineage>
        <taxon>Eukaryota</taxon>
        <taxon>Metazoa</taxon>
        <taxon>Ecdysozoa</taxon>
        <taxon>Nematoda</taxon>
        <taxon>Enoplea</taxon>
        <taxon>Dorylaimia</taxon>
        <taxon>Mermithida</taxon>
        <taxon>Mermithoidea</taxon>
        <taxon>Mermithidae</taxon>
        <taxon>Romanomermis</taxon>
    </lineage>
</organism>
<dbReference type="WBParaSite" id="nRc.2.0.1.t33136-RA">
    <property type="protein sequence ID" value="nRc.2.0.1.t33136-RA"/>
    <property type="gene ID" value="nRc.2.0.1.g33136"/>
</dbReference>
<feature type="compositionally biased region" description="Polar residues" evidence="1">
    <location>
        <begin position="125"/>
        <end position="159"/>
    </location>
</feature>
<dbReference type="GO" id="GO:0016239">
    <property type="term" value="P:positive regulation of macroautophagy"/>
    <property type="evidence" value="ECO:0007669"/>
    <property type="project" value="TreeGrafter"/>
</dbReference>